<evidence type="ECO:0000256" key="5">
    <source>
        <dbReference type="ARBA" id="ARBA00022892"/>
    </source>
</evidence>
<protein>
    <recommendedName>
        <fullName evidence="9">GTPase-activating protein GYP5</fullName>
    </recommendedName>
</protein>
<dbReference type="PROSITE" id="PS50086">
    <property type="entry name" value="TBC_RABGAP"/>
    <property type="match status" value="1"/>
</dbReference>
<keyword evidence="4" id="KW-0963">Cytoplasm</keyword>
<dbReference type="InterPro" id="IPR035969">
    <property type="entry name" value="Rab-GAP_TBC_sf"/>
</dbReference>
<evidence type="ECO:0000256" key="4">
    <source>
        <dbReference type="ARBA" id="ARBA00022490"/>
    </source>
</evidence>
<dbReference type="EMBL" id="JAQHRD010000006">
    <property type="protein sequence ID" value="KAJ6439601.1"/>
    <property type="molecule type" value="Genomic_DNA"/>
</dbReference>
<feature type="compositionally biased region" description="Low complexity" evidence="11">
    <location>
        <begin position="330"/>
        <end position="365"/>
    </location>
</feature>
<feature type="compositionally biased region" description="Basic and acidic residues" evidence="11">
    <location>
        <begin position="390"/>
        <end position="400"/>
    </location>
</feature>
<sequence>MYTAENDSFEDAVDAVDAVSVRSLTKRSASASKSPPPPDADQDTKPDNNGAGAERRDSSVASSKQQTRRASSPISNRISHESKLDNVDLDDEAPAKAKVASPPPPEPKPQPPTRKLTSPFSWLSRSTSSKDNQTSPPAQTSPRRNTASSIATLMSKPEMMLSRLEEETEGGSHGTPAGNRESLRDRFKAVRMREEAGIASIGGDSDQAGDALGLVNQAGDVSPTEKTPTQPLPGPDKALAPGTASGVNAGPSAMPDTQVDWDLWQSVVYEGPAAVARTSAEELNKAIATGIPNAIRGVIWQVLAQSKNDDLEVVYRELAARGTDKDKNRQSNSTTSSTVSNGNLSTHSGDAAASSASSVHSEQSAGNGSVSPKGEKSAEAVAKAQAAATAERKKRDKEDAAALQKLEKTIRRDLGARTSYSKFAAASGLQEGLFGVCKAYALFDEGVGYAQGMNFLIMPLLFNMPEQEAFCLLVRMMNHYSLRDLFIQDMPGLHMRLYQFERLLEDVEPALYCHLHRRGVSPHLYATQWFLTLFAYRFPLQLVLRIYDLILSEGLSAILRFGIVLMQKNASTLLAISDMQQLTTHLKDKLFDVYIDKDPSQGSILENGFFGSSSSSMDKEVYRADQLVRDACEVKITPETLKLYTTEWEEKTKAERDREIELLELRAANQNFAVQVRKLEERVQVCDREQAALATELVHTKVDNEELRDENESLKGQVRELKVVIEQQPAEIEEKWNMERDDLMKRNGNVHEENQRLEKELSELEEELVQTKMQYAELALVESELLAFQDVAVAAAGLAGAAGDDGIETTGLELLLDGGLDLALGGEPGGLLLLDGLALLDLLLDLALLGGLGLLASTADGLAVVSLVPLPEGGGVDLDDGGAGQGVGADELVVGRVVGDNDDAGLAGAALGGPGEVARVEAQGAVLVVTATGADRVDALGTDLGVGALAAGFESALLPC</sequence>
<evidence type="ECO:0000256" key="8">
    <source>
        <dbReference type="ARBA" id="ARBA00061661"/>
    </source>
</evidence>
<proteinExistence type="inferred from homology"/>
<reference evidence="13" key="1">
    <citation type="submission" date="2023-01" db="EMBL/GenBank/DDBJ databases">
        <title>The growth and conidiation of Purpureocillium lavendulum are regulated by nitrogen source and histone H3K14 acetylation.</title>
        <authorList>
            <person name="Tang P."/>
            <person name="Han J."/>
            <person name="Zhang C."/>
            <person name="Tang P."/>
            <person name="Qi F."/>
            <person name="Zhang K."/>
            <person name="Liang L."/>
        </authorList>
    </citation>
    <scope>NUCLEOTIDE SEQUENCE</scope>
    <source>
        <strain evidence="13">YMF1.00683</strain>
    </source>
</reference>
<dbReference type="InterPro" id="IPR050302">
    <property type="entry name" value="Rab_GAP_TBC_domain"/>
</dbReference>
<dbReference type="GO" id="GO:0005096">
    <property type="term" value="F:GTPase activator activity"/>
    <property type="evidence" value="ECO:0007669"/>
    <property type="project" value="UniProtKB-KW"/>
</dbReference>
<dbReference type="GO" id="GO:0016192">
    <property type="term" value="P:vesicle-mediated transport"/>
    <property type="evidence" value="ECO:0007669"/>
    <property type="project" value="UniProtKB-KW"/>
</dbReference>
<feature type="compositionally biased region" description="Low complexity" evidence="11">
    <location>
        <begin position="379"/>
        <end position="389"/>
    </location>
</feature>
<keyword evidence="3" id="KW-0343">GTPase activation</keyword>
<dbReference type="Gene3D" id="1.10.472.80">
    <property type="entry name" value="Ypt/Rab-GAP domain of gyp1p, domain 3"/>
    <property type="match status" value="1"/>
</dbReference>
<evidence type="ECO:0000256" key="2">
    <source>
        <dbReference type="ARBA" id="ARBA00022448"/>
    </source>
</evidence>
<keyword evidence="6" id="KW-0653">Protein transport</keyword>
<evidence type="ECO:0000256" key="10">
    <source>
        <dbReference type="SAM" id="Coils"/>
    </source>
</evidence>
<evidence type="ECO:0000256" key="7">
    <source>
        <dbReference type="ARBA" id="ARBA00023054"/>
    </source>
</evidence>
<feature type="compositionally biased region" description="Pro residues" evidence="11">
    <location>
        <begin position="101"/>
        <end position="112"/>
    </location>
</feature>
<feature type="domain" description="Rab-GAP TBC" evidence="12">
    <location>
        <begin position="290"/>
        <end position="554"/>
    </location>
</feature>
<feature type="region of interest" description="Disordered" evidence="11">
    <location>
        <begin position="218"/>
        <end position="253"/>
    </location>
</feature>
<evidence type="ECO:0000256" key="6">
    <source>
        <dbReference type="ARBA" id="ARBA00022927"/>
    </source>
</evidence>
<dbReference type="Proteomes" id="UP001163105">
    <property type="component" value="Unassembled WGS sequence"/>
</dbReference>
<feature type="region of interest" description="Disordered" evidence="11">
    <location>
        <begin position="22"/>
        <end position="183"/>
    </location>
</feature>
<dbReference type="SUPFAM" id="SSF47923">
    <property type="entry name" value="Ypt/Rab-GAP domain of gyp1p"/>
    <property type="match status" value="2"/>
</dbReference>
<evidence type="ECO:0000256" key="3">
    <source>
        <dbReference type="ARBA" id="ARBA00022468"/>
    </source>
</evidence>
<dbReference type="InterPro" id="IPR000195">
    <property type="entry name" value="Rab-GAP-TBC_dom"/>
</dbReference>
<keyword evidence="2" id="KW-0813">Transport</keyword>
<feature type="coiled-coil region" evidence="10">
    <location>
        <begin position="662"/>
        <end position="781"/>
    </location>
</feature>
<dbReference type="PANTHER" id="PTHR47219">
    <property type="entry name" value="RAB GTPASE-ACTIVATING PROTEIN 1-LIKE"/>
    <property type="match status" value="1"/>
</dbReference>
<comment type="similarity">
    <text evidence="8">Belongs to the GYP5 family.</text>
</comment>
<gene>
    <name evidence="13" type="ORF">O9K51_07491</name>
</gene>
<comment type="caution">
    <text evidence="13">The sequence shown here is derived from an EMBL/GenBank/DDBJ whole genome shotgun (WGS) entry which is preliminary data.</text>
</comment>
<dbReference type="GO" id="GO:0015031">
    <property type="term" value="P:protein transport"/>
    <property type="evidence" value="ECO:0007669"/>
    <property type="project" value="UniProtKB-KW"/>
</dbReference>
<keyword evidence="14" id="KW-1185">Reference proteome</keyword>
<dbReference type="AlphaFoldDB" id="A0AB34FML3"/>
<name>A0AB34FML3_9HYPO</name>
<dbReference type="PANTHER" id="PTHR47219:SF9">
    <property type="entry name" value="GTPASE ACTIVATING PROTEIN AND CENTROSOME-ASSOCIATED, ISOFORM B"/>
    <property type="match status" value="1"/>
</dbReference>
<evidence type="ECO:0000313" key="14">
    <source>
        <dbReference type="Proteomes" id="UP001163105"/>
    </source>
</evidence>
<evidence type="ECO:0000256" key="1">
    <source>
        <dbReference type="ARBA" id="ARBA00004496"/>
    </source>
</evidence>
<evidence type="ECO:0000259" key="12">
    <source>
        <dbReference type="PROSITE" id="PS50086"/>
    </source>
</evidence>
<keyword evidence="7 10" id="KW-0175">Coiled coil</keyword>
<feature type="compositionally biased region" description="Polar residues" evidence="11">
    <location>
        <begin position="116"/>
        <end position="152"/>
    </location>
</feature>
<feature type="compositionally biased region" description="Polar residues" evidence="11">
    <location>
        <begin position="59"/>
        <end position="77"/>
    </location>
</feature>
<keyword evidence="5" id="KW-0931">ER-Golgi transport</keyword>
<dbReference type="FunFam" id="1.10.472.80:FF:000044">
    <property type="entry name" value="GTPase-activating protein GYP5"/>
    <property type="match status" value="1"/>
</dbReference>
<comment type="subcellular location">
    <subcellularLocation>
        <location evidence="1">Cytoplasm</location>
    </subcellularLocation>
</comment>
<dbReference type="SMART" id="SM00164">
    <property type="entry name" value="TBC"/>
    <property type="match status" value="1"/>
</dbReference>
<dbReference type="Gene3D" id="1.10.10.750">
    <property type="entry name" value="Ypt/Rab-GAP domain of gyp1p, domain 1"/>
    <property type="match status" value="1"/>
</dbReference>
<dbReference type="Pfam" id="PF23436">
    <property type="entry name" value="RabGap-TBC_2"/>
    <property type="match status" value="1"/>
</dbReference>
<evidence type="ECO:0000256" key="11">
    <source>
        <dbReference type="SAM" id="MobiDB-lite"/>
    </source>
</evidence>
<dbReference type="Gene3D" id="1.10.8.270">
    <property type="entry name" value="putative rabgap domain of human tbc1 domain family member 14 like domains"/>
    <property type="match status" value="1"/>
</dbReference>
<evidence type="ECO:0000313" key="13">
    <source>
        <dbReference type="EMBL" id="KAJ6439601.1"/>
    </source>
</evidence>
<evidence type="ECO:0000256" key="9">
    <source>
        <dbReference type="ARBA" id="ARBA00072088"/>
    </source>
</evidence>
<organism evidence="13 14">
    <name type="scientific">Purpureocillium lavendulum</name>
    <dbReference type="NCBI Taxonomy" id="1247861"/>
    <lineage>
        <taxon>Eukaryota</taxon>
        <taxon>Fungi</taxon>
        <taxon>Dikarya</taxon>
        <taxon>Ascomycota</taxon>
        <taxon>Pezizomycotina</taxon>
        <taxon>Sordariomycetes</taxon>
        <taxon>Hypocreomycetidae</taxon>
        <taxon>Hypocreales</taxon>
        <taxon>Ophiocordycipitaceae</taxon>
        <taxon>Purpureocillium</taxon>
    </lineage>
</organism>
<dbReference type="GO" id="GO:0005737">
    <property type="term" value="C:cytoplasm"/>
    <property type="evidence" value="ECO:0007669"/>
    <property type="project" value="UniProtKB-SubCell"/>
</dbReference>
<accession>A0AB34FML3</accession>
<feature type="region of interest" description="Disordered" evidence="11">
    <location>
        <begin position="323"/>
        <end position="400"/>
    </location>
</feature>